<reference evidence="2" key="1">
    <citation type="submission" date="2019-07" db="EMBL/GenBank/DDBJ databases">
        <title>Shewanella sp. YLB-08 draft genomic sequence.</title>
        <authorList>
            <person name="Yu L."/>
        </authorList>
    </citation>
    <scope>NUCLEOTIDE SEQUENCE [LARGE SCALE GENOMIC DNA]</scope>
    <source>
        <strain evidence="2">JCM 20706</strain>
    </source>
</reference>
<dbReference type="Proteomes" id="UP000318126">
    <property type="component" value="Unassembled WGS sequence"/>
</dbReference>
<sequence length="200" mass="22606">MHTNAIAHKKRLTTLINIAKSQLQLDEDIYRLMLKTATTKDSLRAMNLSELEQALEAFKQKGFKPTHAKSRVNANKTVNSDKRLSPKSGQAKVAQIDKIRAVWINMGNHNIVQDNSETALDNYARRMTARAQKVDSVSWLNESQAVKVLESLKNWHRRELLERIGQRSGAHTSTLSYRLLGYNQVVDLYLNGAYGGATDE</sequence>
<evidence type="ECO:0000313" key="2">
    <source>
        <dbReference type="Proteomes" id="UP000318126"/>
    </source>
</evidence>
<comment type="caution">
    <text evidence="1">The sequence shown here is derived from an EMBL/GenBank/DDBJ whole genome shotgun (WGS) entry which is preliminary data.</text>
</comment>
<gene>
    <name evidence="1" type="ORF">FN961_15190</name>
</gene>
<dbReference type="OrthoDB" id="7360086at2"/>
<evidence type="ECO:0000313" key="1">
    <source>
        <dbReference type="EMBL" id="TRY13579.1"/>
    </source>
</evidence>
<dbReference type="RefSeq" id="WP_144041025.1">
    <property type="nucleotide sequence ID" value="NZ_BMPL01000011.1"/>
</dbReference>
<dbReference type="AlphaFoldDB" id="A0A553JM74"/>
<name>A0A553JM74_SHEHA</name>
<dbReference type="Pfam" id="PF06252">
    <property type="entry name" value="GemA"/>
    <property type="match status" value="1"/>
</dbReference>
<dbReference type="InterPro" id="IPR009363">
    <property type="entry name" value="Phage_Mu_Gp16"/>
</dbReference>
<dbReference type="EMBL" id="VKGK01000018">
    <property type="protein sequence ID" value="TRY13579.1"/>
    <property type="molecule type" value="Genomic_DNA"/>
</dbReference>
<organism evidence="1 2">
    <name type="scientific">Shewanella hanedai</name>
    <name type="common">Alteromonas hanedai</name>
    <dbReference type="NCBI Taxonomy" id="25"/>
    <lineage>
        <taxon>Bacteria</taxon>
        <taxon>Pseudomonadati</taxon>
        <taxon>Pseudomonadota</taxon>
        <taxon>Gammaproteobacteria</taxon>
        <taxon>Alteromonadales</taxon>
        <taxon>Shewanellaceae</taxon>
        <taxon>Shewanella</taxon>
    </lineage>
</organism>
<accession>A0A553JM74</accession>
<keyword evidence="2" id="KW-1185">Reference proteome</keyword>
<protein>
    <submittedName>
        <fullName evidence="1">Regulatory protein GemA</fullName>
    </submittedName>
</protein>
<proteinExistence type="predicted"/>